<evidence type="ECO:0000313" key="2">
    <source>
        <dbReference type="EMBL" id="RXF68792.1"/>
    </source>
</evidence>
<feature type="signal peptide" evidence="1">
    <location>
        <begin position="1"/>
        <end position="18"/>
    </location>
</feature>
<proteinExistence type="predicted"/>
<dbReference type="EMBL" id="RXOC01000009">
    <property type="protein sequence ID" value="RXF68792.1"/>
    <property type="molecule type" value="Genomic_DNA"/>
</dbReference>
<dbReference type="Proteomes" id="UP000290848">
    <property type="component" value="Unassembled WGS sequence"/>
</dbReference>
<feature type="chain" id="PRO_5020897797" evidence="1">
    <location>
        <begin position="19"/>
        <end position="540"/>
    </location>
</feature>
<evidence type="ECO:0000313" key="3">
    <source>
        <dbReference type="Proteomes" id="UP000290848"/>
    </source>
</evidence>
<reference evidence="2 3" key="1">
    <citation type="submission" date="2018-12" db="EMBL/GenBank/DDBJ databases">
        <title>The Draft Genome Sequence of the Soil Bacterium Pedobacter tournemirensis R1.</title>
        <authorList>
            <person name="He J."/>
        </authorList>
    </citation>
    <scope>NUCLEOTIDE SEQUENCE [LARGE SCALE GENOMIC DNA]</scope>
    <source>
        <strain evidence="2 3">R1</strain>
    </source>
</reference>
<dbReference type="AlphaFoldDB" id="A0A4V1KHY3"/>
<gene>
    <name evidence="2" type="ORF">EKH83_13800</name>
</gene>
<accession>A0A4V1KHY3</accession>
<sequence>MKRTFSLLLGILAVLAIAFPGCKKDMEGTEGPVITVSEDAPNLEELNAGQRVTIPVTVESPLGIRRLSYFFIKENANGTESGVPVNFDQTDYPTELQKDIVFNAEKGLVELVIVSFDKLNHSSEVHLSFKEVRDLPVLTFTDGIKERETVFENKHIAVTGHVNSKYDLSAITYTTVVNGVASQPQNIQFTNKNSTDFSAGLVVQKGLTAVIIKATNSYEGAVVDTFKIGSVVDDAVNITLSGGITSIDKVYAGISNALSGMITSGSDVVSLSYAVKVNGSYGTEVPLTLGTPRDEFNFTANYSGVKNTEAVRITAKNQGNKEKVIELPVAKVYNKLLTFTVNLTTETGPGKNNWFSAYRAPHVFDVTTAASAQTMLDFVFAKYSSTSFRIMPSGIVQAGAAYQTAMAPYMNGFNQVVYTLVTANRSSITPDAFNSIDWDGELTTFLETKIIAPTGEGGENYNIRTTNRRFNGDLKVGEGFIIGWGALQWGASVADNKAFGIVMVKAYSTTGGVGNVTLEIKVPDEDNRTKYNPESIHSYP</sequence>
<comment type="caution">
    <text evidence="2">The sequence shown here is derived from an EMBL/GenBank/DDBJ whole genome shotgun (WGS) entry which is preliminary data.</text>
</comment>
<name>A0A4V1KHY3_9SPHI</name>
<dbReference type="RefSeq" id="WP_128770034.1">
    <property type="nucleotide sequence ID" value="NZ_RXOC01000009.1"/>
</dbReference>
<evidence type="ECO:0000256" key="1">
    <source>
        <dbReference type="SAM" id="SignalP"/>
    </source>
</evidence>
<protein>
    <submittedName>
        <fullName evidence="2">Uncharacterized protein</fullName>
    </submittedName>
</protein>
<organism evidence="2 3">
    <name type="scientific">Arcticibacter tournemirensis</name>
    <dbReference type="NCBI Taxonomy" id="699437"/>
    <lineage>
        <taxon>Bacteria</taxon>
        <taxon>Pseudomonadati</taxon>
        <taxon>Bacteroidota</taxon>
        <taxon>Sphingobacteriia</taxon>
        <taxon>Sphingobacteriales</taxon>
        <taxon>Sphingobacteriaceae</taxon>
        <taxon>Arcticibacter</taxon>
    </lineage>
</organism>
<keyword evidence="1" id="KW-0732">Signal</keyword>